<dbReference type="Pfam" id="PF07519">
    <property type="entry name" value="Tannase"/>
    <property type="match status" value="1"/>
</dbReference>
<evidence type="ECO:0000256" key="5">
    <source>
        <dbReference type="ARBA" id="ARBA00022801"/>
    </source>
</evidence>
<evidence type="ECO:0000256" key="4">
    <source>
        <dbReference type="ARBA" id="ARBA00022729"/>
    </source>
</evidence>
<keyword evidence="2" id="KW-0719">Serine esterase</keyword>
<evidence type="ECO:0000313" key="9">
    <source>
        <dbReference type="EMBL" id="MBR0797016.1"/>
    </source>
</evidence>
<organism evidence="9 10">
    <name type="scientific">Bradyrhizobium jicamae</name>
    <dbReference type="NCBI Taxonomy" id="280332"/>
    <lineage>
        <taxon>Bacteria</taxon>
        <taxon>Pseudomonadati</taxon>
        <taxon>Pseudomonadota</taxon>
        <taxon>Alphaproteobacteria</taxon>
        <taxon>Hyphomicrobiales</taxon>
        <taxon>Nitrobacteraceae</taxon>
        <taxon>Bradyrhizobium</taxon>
    </lineage>
</organism>
<evidence type="ECO:0000256" key="7">
    <source>
        <dbReference type="ARBA" id="ARBA00023157"/>
    </source>
</evidence>
<dbReference type="Gene3D" id="3.40.50.1820">
    <property type="entry name" value="alpha/beta hydrolase"/>
    <property type="match status" value="2"/>
</dbReference>
<comment type="similarity">
    <text evidence="1">Belongs to the tannase family.</text>
</comment>
<evidence type="ECO:0000256" key="3">
    <source>
        <dbReference type="ARBA" id="ARBA00022723"/>
    </source>
</evidence>
<dbReference type="EMBL" id="JAFCJH010000015">
    <property type="protein sequence ID" value="MBR0797016.1"/>
    <property type="molecule type" value="Genomic_DNA"/>
</dbReference>
<sequence length="511" mass="55144">MRKQVVAVGLCLAVTTPMLLSRSAQAGTPLACEQLAGLKIDNVNLLSSTRVEATADLPAHCRVLGYVRPAINFEIRLPVEGWNGKFYMTGCGGFCGTLDSDRAGFTNSMNFGLRRNYAASTMDSGHWGTSVLDGRWAYNNRLAEIDWGSRAVTETAKVTKAIIRAYYGDPQKKSYFIGCSTGGRMAALEAQRFPDDFDGIISGAPALDYTGLVATHFAWLVQANTGPDGKDILSKSKVPLIRDAVAKQCGDATGLVTDPAACKFEPASLICKPGQNSDCLSEAEARVVEKWYGGAKNSKGEQVYPGGLPKGSEPYWPVWLTGLDPAGGKLIYGFGLDFLRYMAFQDDPGERYKAADFDFDKDPPRLAHMAAIYNAMNPDLSRFKARGGKLLMYHGLADPIVTPQNTLDYYAAAEKAAGGNIADTFRLFMIPGMDHCGIPGQAGPGITEAGFDPVSALEKWVEDGVAPDTLVATKTDKEGKVLWTRPLCPYPRKATFAGTGDIKDAANYRCE</sequence>
<feature type="chain" id="PRO_5047015866" evidence="8">
    <location>
        <begin position="27"/>
        <end position="511"/>
    </location>
</feature>
<keyword evidence="3" id="KW-0479">Metal-binding</keyword>
<keyword evidence="6" id="KW-0106">Calcium</keyword>
<dbReference type="GO" id="GO:0016787">
    <property type="term" value="F:hydrolase activity"/>
    <property type="evidence" value="ECO:0007669"/>
    <property type="project" value="UniProtKB-KW"/>
</dbReference>
<accession>A0ABS5FJQ8</accession>
<dbReference type="PANTHER" id="PTHR33938:SF15">
    <property type="entry name" value="FERULOYL ESTERASE B-RELATED"/>
    <property type="match status" value="1"/>
</dbReference>
<proteinExistence type="inferred from homology"/>
<dbReference type="InterPro" id="IPR029058">
    <property type="entry name" value="AB_hydrolase_fold"/>
</dbReference>
<feature type="signal peptide" evidence="8">
    <location>
        <begin position="1"/>
        <end position="26"/>
    </location>
</feature>
<evidence type="ECO:0000256" key="1">
    <source>
        <dbReference type="ARBA" id="ARBA00006249"/>
    </source>
</evidence>
<evidence type="ECO:0000256" key="2">
    <source>
        <dbReference type="ARBA" id="ARBA00022487"/>
    </source>
</evidence>
<dbReference type="SUPFAM" id="SSF53474">
    <property type="entry name" value="alpha/beta-Hydrolases"/>
    <property type="match status" value="1"/>
</dbReference>
<keyword evidence="5 9" id="KW-0378">Hydrolase</keyword>
<evidence type="ECO:0000256" key="8">
    <source>
        <dbReference type="SAM" id="SignalP"/>
    </source>
</evidence>
<keyword evidence="4 8" id="KW-0732">Signal</keyword>
<evidence type="ECO:0000313" key="10">
    <source>
        <dbReference type="Proteomes" id="UP001315278"/>
    </source>
</evidence>
<evidence type="ECO:0000256" key="6">
    <source>
        <dbReference type="ARBA" id="ARBA00022837"/>
    </source>
</evidence>
<comment type="caution">
    <text evidence="9">The sequence shown here is derived from an EMBL/GenBank/DDBJ whole genome shotgun (WGS) entry which is preliminary data.</text>
</comment>
<gene>
    <name evidence="9" type="ORF">JQ615_16615</name>
</gene>
<dbReference type="Proteomes" id="UP001315278">
    <property type="component" value="Unassembled WGS sequence"/>
</dbReference>
<reference evidence="10" key="1">
    <citation type="journal article" date="2021" name="ISME J.">
        <title>Evolutionary origin and ecological implication of a unique nif island in free-living Bradyrhizobium lineages.</title>
        <authorList>
            <person name="Tao J."/>
        </authorList>
    </citation>
    <scope>NUCLEOTIDE SEQUENCE [LARGE SCALE GENOMIC DNA]</scope>
    <source>
        <strain evidence="10">SZCCT0434</strain>
    </source>
</reference>
<keyword evidence="7" id="KW-1015">Disulfide bond</keyword>
<protein>
    <submittedName>
        <fullName evidence="9">Tannase/feruloyl esterase family alpha/beta hydrolase</fullName>
    </submittedName>
</protein>
<dbReference type="RefSeq" id="WP_212397765.1">
    <property type="nucleotide sequence ID" value="NZ_JAFCJH010000015.1"/>
</dbReference>
<name>A0ABS5FJQ8_9BRAD</name>
<dbReference type="InterPro" id="IPR011118">
    <property type="entry name" value="Tannase/feruloyl_esterase"/>
</dbReference>
<keyword evidence="10" id="KW-1185">Reference proteome</keyword>
<dbReference type="PANTHER" id="PTHR33938">
    <property type="entry name" value="FERULOYL ESTERASE B-RELATED"/>
    <property type="match status" value="1"/>
</dbReference>